<evidence type="ECO:0000256" key="2">
    <source>
        <dbReference type="ARBA" id="ARBA00022801"/>
    </source>
</evidence>
<evidence type="ECO:0000313" key="8">
    <source>
        <dbReference type="Proteomes" id="UP000274920"/>
    </source>
</evidence>
<dbReference type="Gene3D" id="2.60.40.10">
    <property type="entry name" value="Immunoglobulins"/>
    <property type="match status" value="1"/>
</dbReference>
<dbReference type="InterPro" id="IPR036156">
    <property type="entry name" value="Beta-gal/glucu_dom_sf"/>
</dbReference>
<accession>A0A3R8LJB5</accession>
<dbReference type="InterPro" id="IPR013783">
    <property type="entry name" value="Ig-like_fold"/>
</dbReference>
<evidence type="ECO:0000259" key="4">
    <source>
        <dbReference type="Pfam" id="PF00703"/>
    </source>
</evidence>
<gene>
    <name evidence="7" type="ORF">EBB54_26955</name>
</gene>
<organism evidence="7 8">
    <name type="scientific">Schaedlerella arabinosiphila</name>
    <dbReference type="NCBI Taxonomy" id="2044587"/>
    <lineage>
        <taxon>Bacteria</taxon>
        <taxon>Bacillati</taxon>
        <taxon>Bacillota</taxon>
        <taxon>Clostridia</taxon>
        <taxon>Lachnospirales</taxon>
        <taxon>Lachnospiraceae</taxon>
        <taxon>Schaedlerella</taxon>
    </lineage>
</organism>
<evidence type="ECO:0000256" key="3">
    <source>
        <dbReference type="ARBA" id="ARBA00023295"/>
    </source>
</evidence>
<name>A0A3R8LJB5_9FIRM</name>
<sequence length="592" mass="68338">MRNEYPRPDFVREQWKSLNGTWDFYEGLRAGKLQIEVPFVPQSRLSGIGRTLTSDEILYERQFTVPREWEGKRILLHFGAVDYRCSVWVNGQCAGTHQGGQTPFTFDITDFLNGVEEHLRVSAVDYLSDEGIPRGKQFWKDRGEFIWYTQSSGIWQSVWIEPVESAHMEWMHFTPDIDKGTVEITYQVSDHTPAPFLIELDIRFRGSQVHTGVVEGKGKRGKIIVDVFHNKALCGAFHFTGWYWSPEHPYLFDVSVKLKDGECCCDSVETYFGMRKIHVQDGKVYLNNQPYYQKLLLDQGYWKDGLMTAPDQEEYAEDIRKAKAMGFNGCRKHEKVEDPVFLYWADRLGFLVWESMASFWSFTPQGGTAFAEEWSQVIQRDYNHPCIVLWNMMNESWGVPRLYDNRQQQHFARSMYHMARGLDDTRLVIANDGWEMTENDICAFHTYKHGEQDEPRQQERFRAGVRSLEGLSGLVERPLFAEGFSYEGQPVLLTEIGGIAIRAEHTGGGAAEESWGYTGADSPEAFLEVYERLIRDIYDSDLLCGFCYTQLTDIEQEQNGLLDEMHQYKADADKIRKINDSKATTGSFSTVD</sequence>
<evidence type="ECO:0000256" key="1">
    <source>
        <dbReference type="ARBA" id="ARBA00007401"/>
    </source>
</evidence>
<feature type="domain" description="Glycoside hydrolase family 2 immunoglobulin-like beta-sandwich" evidence="4">
    <location>
        <begin position="166"/>
        <end position="275"/>
    </location>
</feature>
<dbReference type="AlphaFoldDB" id="A0A3R8LJB5"/>
<keyword evidence="3" id="KW-0326">Glycosidase</keyword>
<keyword evidence="2 7" id="KW-0378">Hydrolase</keyword>
<feature type="domain" description="Glycosyl hydrolases family 2 sugar binding" evidence="6">
    <location>
        <begin position="56"/>
        <end position="127"/>
    </location>
</feature>
<dbReference type="SUPFAM" id="SSF49785">
    <property type="entry name" value="Galactose-binding domain-like"/>
    <property type="match status" value="1"/>
</dbReference>
<dbReference type="InterPro" id="IPR006103">
    <property type="entry name" value="Glyco_hydro_2_cat"/>
</dbReference>
<evidence type="ECO:0000313" key="7">
    <source>
        <dbReference type="EMBL" id="RRK34574.1"/>
    </source>
</evidence>
<dbReference type="Gene3D" id="2.60.120.260">
    <property type="entry name" value="Galactose-binding domain-like"/>
    <property type="match status" value="1"/>
</dbReference>
<dbReference type="PANTHER" id="PTHR42732:SF2">
    <property type="entry name" value="BETA-MANNOSIDASE"/>
    <property type="match status" value="1"/>
</dbReference>
<dbReference type="Proteomes" id="UP000274920">
    <property type="component" value="Unassembled WGS sequence"/>
</dbReference>
<proteinExistence type="inferred from homology"/>
<dbReference type="GO" id="GO:0005975">
    <property type="term" value="P:carbohydrate metabolic process"/>
    <property type="evidence" value="ECO:0007669"/>
    <property type="project" value="InterPro"/>
</dbReference>
<dbReference type="EMBL" id="RHJS01000002">
    <property type="protein sequence ID" value="RRK34574.1"/>
    <property type="molecule type" value="Genomic_DNA"/>
</dbReference>
<dbReference type="SUPFAM" id="SSF49303">
    <property type="entry name" value="beta-Galactosidase/glucuronidase domain"/>
    <property type="match status" value="1"/>
</dbReference>
<comment type="caution">
    <text evidence="7">The sequence shown here is derived from an EMBL/GenBank/DDBJ whole genome shotgun (WGS) entry which is preliminary data.</text>
</comment>
<dbReference type="InterPro" id="IPR006104">
    <property type="entry name" value="Glyco_hydro_2_N"/>
</dbReference>
<reference evidence="7" key="1">
    <citation type="submission" date="2018-10" db="EMBL/GenBank/DDBJ databases">
        <title>Schaedlerella arabinophila gen. nov. sp. nov., isolated from the mouse intestinal tract and comparative analysis with the genome of the closely related altered Schaedler flora strain ASF502.</title>
        <authorList>
            <person name="Miyake S."/>
            <person name="Soh M."/>
            <person name="Seedorf H."/>
        </authorList>
    </citation>
    <scope>NUCLEOTIDE SEQUENCE [LARGE SCALE GENOMIC DNA]</scope>
    <source>
        <strain evidence="7">DSM 106076</strain>
    </source>
</reference>
<dbReference type="Gene3D" id="3.20.20.80">
    <property type="entry name" value="Glycosidases"/>
    <property type="match status" value="1"/>
</dbReference>
<dbReference type="InterPro" id="IPR051913">
    <property type="entry name" value="GH2_Domain-Containing"/>
</dbReference>
<dbReference type="PANTHER" id="PTHR42732">
    <property type="entry name" value="BETA-GALACTOSIDASE"/>
    <property type="match status" value="1"/>
</dbReference>
<protein>
    <submittedName>
        <fullName evidence="7">Glycoside hydrolase family 2</fullName>
    </submittedName>
</protein>
<comment type="similarity">
    <text evidence="1">Belongs to the glycosyl hydrolase 2 family.</text>
</comment>
<dbReference type="SUPFAM" id="SSF51445">
    <property type="entry name" value="(Trans)glycosidases"/>
    <property type="match status" value="1"/>
</dbReference>
<dbReference type="GO" id="GO:0004553">
    <property type="term" value="F:hydrolase activity, hydrolyzing O-glycosyl compounds"/>
    <property type="evidence" value="ECO:0007669"/>
    <property type="project" value="InterPro"/>
</dbReference>
<dbReference type="Pfam" id="PF02836">
    <property type="entry name" value="Glyco_hydro_2_C"/>
    <property type="match status" value="1"/>
</dbReference>
<feature type="domain" description="Glycoside hydrolase family 2 catalytic" evidence="5">
    <location>
        <begin position="278"/>
        <end position="448"/>
    </location>
</feature>
<dbReference type="Pfam" id="PF02837">
    <property type="entry name" value="Glyco_hydro_2_N"/>
    <property type="match status" value="1"/>
</dbReference>
<dbReference type="InterPro" id="IPR017853">
    <property type="entry name" value="GH"/>
</dbReference>
<keyword evidence="8" id="KW-1185">Reference proteome</keyword>
<dbReference type="Pfam" id="PF00703">
    <property type="entry name" value="Glyco_hydro_2"/>
    <property type="match status" value="1"/>
</dbReference>
<dbReference type="RefSeq" id="WP_125129682.1">
    <property type="nucleotide sequence ID" value="NZ_RHJS01000002.1"/>
</dbReference>
<dbReference type="InterPro" id="IPR008979">
    <property type="entry name" value="Galactose-bd-like_sf"/>
</dbReference>
<evidence type="ECO:0000259" key="6">
    <source>
        <dbReference type="Pfam" id="PF02837"/>
    </source>
</evidence>
<dbReference type="InterPro" id="IPR006102">
    <property type="entry name" value="Ig-like_GH2"/>
</dbReference>
<evidence type="ECO:0000259" key="5">
    <source>
        <dbReference type="Pfam" id="PF02836"/>
    </source>
</evidence>